<protein>
    <submittedName>
        <fullName evidence="4">Uncharacterized protein</fullName>
    </submittedName>
</protein>
<dbReference type="EMBL" id="FUXZ01000006">
    <property type="protein sequence ID" value="SKA65477.1"/>
    <property type="molecule type" value="Genomic_DNA"/>
</dbReference>
<dbReference type="PANTHER" id="PTHR43633">
    <property type="entry name" value="ALCOHOL DEHYDROGENASE YQHD"/>
    <property type="match status" value="1"/>
</dbReference>
<gene>
    <name evidence="4" type="ORF">SAMN02745111_01115</name>
</gene>
<keyword evidence="1" id="KW-0560">Oxidoreductase</keyword>
<dbReference type="InterPro" id="IPR044731">
    <property type="entry name" value="BDH-like"/>
</dbReference>
<dbReference type="SUPFAM" id="SSF56796">
    <property type="entry name" value="Dehydroquinate synthase-like"/>
    <property type="match status" value="1"/>
</dbReference>
<dbReference type="Proteomes" id="UP000190814">
    <property type="component" value="Unassembled WGS sequence"/>
</dbReference>
<dbReference type="GO" id="GO:1990362">
    <property type="term" value="F:butanol dehydrogenase (NAD+) activity"/>
    <property type="evidence" value="ECO:0007669"/>
    <property type="project" value="InterPro"/>
</dbReference>
<dbReference type="PANTHER" id="PTHR43633:SF1">
    <property type="entry name" value="ALCOHOL DEHYDROGENASE YQHD"/>
    <property type="match status" value="1"/>
</dbReference>
<evidence type="ECO:0000256" key="1">
    <source>
        <dbReference type="ARBA" id="ARBA00023002"/>
    </source>
</evidence>
<dbReference type="STRING" id="39495.SAMN02745111_01115"/>
<dbReference type="Gene3D" id="1.20.1090.10">
    <property type="entry name" value="Dehydroquinate synthase-like - alpha domain"/>
    <property type="match status" value="1"/>
</dbReference>
<proteinExistence type="predicted"/>
<reference evidence="4 5" key="1">
    <citation type="submission" date="2017-02" db="EMBL/GenBank/DDBJ databases">
        <authorList>
            <person name="Peterson S.W."/>
        </authorList>
    </citation>
    <scope>NUCLEOTIDE SEQUENCE [LARGE SCALE GENOMIC DNA]</scope>
    <source>
        <strain evidence="4 5">ATCC 35992</strain>
    </source>
</reference>
<dbReference type="RefSeq" id="WP_078765988.1">
    <property type="nucleotide sequence ID" value="NZ_FUXZ01000006.1"/>
</dbReference>
<dbReference type="FunFam" id="3.40.50.1970:FF:000003">
    <property type="entry name" value="Alcohol dehydrogenase, iron-containing"/>
    <property type="match status" value="1"/>
</dbReference>
<dbReference type="Pfam" id="PF25137">
    <property type="entry name" value="ADH_Fe_C"/>
    <property type="match status" value="1"/>
</dbReference>
<dbReference type="AlphaFoldDB" id="A0A1T4VKN5"/>
<sequence length="391" mass="42518">MENFAFYSPTQFVFGKDTESEAGKLVKRFGGSKVLLHFGGGSVVKSGLLDRVKKSLDAEGISYVELGGVMPNPRSGLVYEGIDLCKKEGVDFVLAVGGGSTIDSAKAIAAGVVYDGDFWDFYRGKRIEEALPVGTILTIAAAGSEGSPDSVITYEDGMYKRGASGDAIRPKFSILNPALTQTLPPYQTAAGITDIMAHLYERYLTNSKDVEVTDRMIEALLLTMVHEGPRVIENPNNYEARANIMWAGTMAHNNCCGVGRSQDWLSHTIEHELSALYDCAHGAGLAVTMPAVFKYELSHDVMRFAKVAVRVWGCQMDFDHPERTALEGINAFKNFLSSIGMPVTFGELGAKEEDIPKLVDVLCNGDGRTGSISGFITLNEEECAKIYKMMM</sequence>
<dbReference type="GO" id="GO:0005829">
    <property type="term" value="C:cytosol"/>
    <property type="evidence" value="ECO:0007669"/>
    <property type="project" value="TreeGrafter"/>
</dbReference>
<dbReference type="CDD" id="cd08187">
    <property type="entry name" value="BDH"/>
    <property type="match status" value="1"/>
</dbReference>
<feature type="domain" description="Alcohol dehydrogenase iron-type/glycerol dehydrogenase GldA" evidence="2">
    <location>
        <begin position="9"/>
        <end position="177"/>
    </location>
</feature>
<dbReference type="GO" id="GO:1990002">
    <property type="term" value="F:methylglyoxal reductase (NADPH) (acetol producing) activity"/>
    <property type="evidence" value="ECO:0007669"/>
    <property type="project" value="TreeGrafter"/>
</dbReference>
<evidence type="ECO:0000259" key="3">
    <source>
        <dbReference type="Pfam" id="PF25137"/>
    </source>
</evidence>
<feature type="domain" description="Fe-containing alcohol dehydrogenase-like C-terminal" evidence="3">
    <location>
        <begin position="188"/>
        <end position="389"/>
    </location>
</feature>
<evidence type="ECO:0000313" key="4">
    <source>
        <dbReference type="EMBL" id="SKA65477.1"/>
    </source>
</evidence>
<accession>A0A1T4VKN5</accession>
<dbReference type="InterPro" id="IPR001670">
    <property type="entry name" value="ADH_Fe/GldA"/>
</dbReference>
<dbReference type="InterPro" id="IPR056798">
    <property type="entry name" value="ADH_Fe_C"/>
</dbReference>
<keyword evidence="5" id="KW-1185">Reference proteome</keyword>
<dbReference type="Gene3D" id="3.40.50.1970">
    <property type="match status" value="1"/>
</dbReference>
<dbReference type="OrthoDB" id="9801156at2"/>
<evidence type="ECO:0000259" key="2">
    <source>
        <dbReference type="Pfam" id="PF00465"/>
    </source>
</evidence>
<evidence type="ECO:0000313" key="5">
    <source>
        <dbReference type="Proteomes" id="UP000190814"/>
    </source>
</evidence>
<name>A0A1T4VKN5_9FIRM</name>
<dbReference type="Pfam" id="PF00465">
    <property type="entry name" value="Fe-ADH"/>
    <property type="match status" value="1"/>
</dbReference>
<dbReference type="GO" id="GO:0046872">
    <property type="term" value="F:metal ion binding"/>
    <property type="evidence" value="ECO:0007669"/>
    <property type="project" value="InterPro"/>
</dbReference>
<dbReference type="GO" id="GO:0008106">
    <property type="term" value="F:alcohol dehydrogenase (NADP+) activity"/>
    <property type="evidence" value="ECO:0007669"/>
    <property type="project" value="TreeGrafter"/>
</dbReference>
<organism evidence="4 5">
    <name type="scientific">Eubacterium uniforme</name>
    <dbReference type="NCBI Taxonomy" id="39495"/>
    <lineage>
        <taxon>Bacteria</taxon>
        <taxon>Bacillati</taxon>
        <taxon>Bacillota</taxon>
        <taxon>Clostridia</taxon>
        <taxon>Eubacteriales</taxon>
        <taxon>Eubacteriaceae</taxon>
        <taxon>Eubacterium</taxon>
    </lineage>
</organism>